<feature type="domain" description="ABM" evidence="1">
    <location>
        <begin position="15"/>
        <end position="68"/>
    </location>
</feature>
<dbReference type="InterPro" id="IPR007138">
    <property type="entry name" value="ABM_dom"/>
</dbReference>
<keyword evidence="2" id="KW-0560">Oxidoreductase</keyword>
<organism evidence="2 3">
    <name type="scientific">Yersinia mollaretii</name>
    <dbReference type="NCBI Taxonomy" id="33060"/>
    <lineage>
        <taxon>Bacteria</taxon>
        <taxon>Pseudomonadati</taxon>
        <taxon>Pseudomonadota</taxon>
        <taxon>Gammaproteobacteria</taxon>
        <taxon>Enterobacterales</taxon>
        <taxon>Yersiniaceae</taxon>
        <taxon>Yersinia</taxon>
    </lineage>
</organism>
<dbReference type="GO" id="GO:0004497">
    <property type="term" value="F:monooxygenase activity"/>
    <property type="evidence" value="ECO:0007669"/>
    <property type="project" value="UniProtKB-KW"/>
</dbReference>
<keyword evidence="2" id="KW-0503">Monooxygenase</keyword>
<dbReference type="EMBL" id="JAASAI010000011">
    <property type="protein sequence ID" value="NIL23243.1"/>
    <property type="molecule type" value="Genomic_DNA"/>
</dbReference>
<evidence type="ECO:0000259" key="1">
    <source>
        <dbReference type="Pfam" id="PF03992"/>
    </source>
</evidence>
<dbReference type="InterPro" id="IPR011008">
    <property type="entry name" value="Dimeric_a/b-barrel"/>
</dbReference>
<reference evidence="2" key="1">
    <citation type="submission" date="2020-03" db="EMBL/GenBank/DDBJ databases">
        <authorList>
            <person name="Kislichkina A."/>
            <person name="Dentovskaya S."/>
            <person name="Shaikhutdinov R."/>
            <person name="Ivanov S."/>
            <person name="Sizova A."/>
            <person name="Solomentsev V."/>
            <person name="Bogun A."/>
        </authorList>
    </citation>
    <scope>NUCLEOTIDE SEQUENCE</scope>
    <source>
        <strain evidence="2">SCPM-O-B-7610</strain>
    </source>
</reference>
<dbReference type="AlphaFoldDB" id="A0AA44CM00"/>
<protein>
    <submittedName>
        <fullName evidence="2">Antibiotic biosynthesis monooxygenase</fullName>
    </submittedName>
</protein>
<accession>A0AA44CM00</accession>
<evidence type="ECO:0000313" key="2">
    <source>
        <dbReference type="EMBL" id="NIL23243.1"/>
    </source>
</evidence>
<name>A0AA44CM00_YERMO</name>
<dbReference type="Pfam" id="PF03992">
    <property type="entry name" value="ABM"/>
    <property type="match status" value="1"/>
</dbReference>
<dbReference type="SUPFAM" id="SSF54909">
    <property type="entry name" value="Dimeric alpha+beta barrel"/>
    <property type="match status" value="1"/>
</dbReference>
<evidence type="ECO:0000313" key="3">
    <source>
        <dbReference type="Proteomes" id="UP000712947"/>
    </source>
</evidence>
<dbReference type="Proteomes" id="UP000712947">
    <property type="component" value="Unassembled WGS sequence"/>
</dbReference>
<dbReference type="Gene3D" id="3.30.70.100">
    <property type="match status" value="1"/>
</dbReference>
<proteinExistence type="predicted"/>
<gene>
    <name evidence="2" type="ORF">HB991_12060</name>
</gene>
<dbReference type="RefSeq" id="WP_050536421.1">
    <property type="nucleotide sequence ID" value="NZ_CABHYO010000054.1"/>
</dbReference>
<sequence length="91" mass="10200">MIKLSGRLICKNVDEAALVQRFLPEHVSLTHAESGCIAFQVAVTPDPLVWTVEELFTDKSTFAAHQARAKNSTWGNETRSILREYEIVEIA</sequence>
<comment type="caution">
    <text evidence="2">The sequence shown here is derived from an EMBL/GenBank/DDBJ whole genome shotgun (WGS) entry which is preliminary data.</text>
</comment>